<dbReference type="PANTHER" id="PTHR38248:SF2">
    <property type="entry name" value="FUNK1 11"/>
    <property type="match status" value="1"/>
</dbReference>
<dbReference type="SUPFAM" id="SSF56112">
    <property type="entry name" value="Protein kinase-like (PK-like)"/>
    <property type="match status" value="1"/>
</dbReference>
<proteinExistence type="predicted"/>
<evidence type="ECO:0000256" key="12">
    <source>
        <dbReference type="SAM" id="MobiDB-lite"/>
    </source>
</evidence>
<evidence type="ECO:0000256" key="10">
    <source>
        <dbReference type="ARBA" id="ARBA00047899"/>
    </source>
</evidence>
<sequence length="804" mass="91585">MAKLSQAELSVITKYPLADSFDRVRDLLQDAERPSLASYDGTDDDPDDIRQMAISKLLITLMDEKAAFNLRPPISSRDVASELSRLFTHLREGDFQYERYRLLTHLILQKAPDPDIWEAVFNLITTISRITPPASIPLSFDGTPFRSTSSSQRGSEQTRLLVDRRLFEEIEDCTHRDVEGFFEKYFEGKDWNPRADNAARRALGSGDDNKWPDFPDPPTQKDALDWLFGFQDEFLSDEGSVYFTTASKSDLTGSDTERQIDLLLRDRSACDIGGKHNWKDIRVVGELKKPEDEIRSKSTLLQMARYVREVFKAQPTRRFVHAFAVCGTKAEAWIWDRSGPFSSGSFDVNKDPKRFFQMILGYAMMTDEELGLDTFIAQDGSGANTITVENISGEEVVMQLNPKPLSYQSAIVCRGTACFLADVDNKVQGVAKFSWTSDKRASEKDLLKLAQERGVKGVAEVIAFCDITDIATLRDGLSFKKRHIFKSTSHKSSVHPSRSNDPRSRSFTRLHPSTSDKQTSRKRRSPDKDTRMPKRSRSSSQISGVAQQEDELTFDVQQVGNPSLFDKDGKELYDNRIFRCLVITPAGRPIYEYHSPIELLKAVRDAIKAHQSLYMEGNILHRDISENNIIITDPETANGHSGMLIDLDLAKEIGTRSGARRQTGTMEFMAIEVLLNVDHTYRHDLESFFYVLIWQCAHNGWKRFNRLKEKPEDSLLNEWYTGSYVKIASRKGGHMDAKTFEYLLWEFPPELEDIKPLCRTLRRVLFPIHKDALFTGTPMKPERLYEPIIQAFNRAVEDITAADG</sequence>
<gene>
    <name evidence="14" type="ORF">CIMG_08748</name>
</gene>
<evidence type="ECO:0000313" key="14">
    <source>
        <dbReference type="EMBL" id="EAS30002.1"/>
    </source>
</evidence>
<feature type="compositionally biased region" description="Polar residues" evidence="12">
    <location>
        <begin position="505"/>
        <end position="517"/>
    </location>
</feature>
<comment type="subcellular location">
    <subcellularLocation>
        <location evidence="2">Chromosome</location>
        <location evidence="2">Telomere</location>
    </subcellularLocation>
</comment>
<evidence type="ECO:0000256" key="4">
    <source>
        <dbReference type="ARBA" id="ARBA00012513"/>
    </source>
</evidence>
<evidence type="ECO:0000259" key="13">
    <source>
        <dbReference type="PROSITE" id="PS50011"/>
    </source>
</evidence>
<reference evidence="15" key="2">
    <citation type="journal article" date="2010" name="Genome Res.">
        <title>Population genomic sequencing of Coccidioides fungi reveals recent hybridization and transposon control.</title>
        <authorList>
            <person name="Neafsey D.E."/>
            <person name="Barker B.M."/>
            <person name="Sharpton T.J."/>
            <person name="Stajich J.E."/>
            <person name="Park D.J."/>
            <person name="Whiston E."/>
            <person name="Hung C.-Y."/>
            <person name="McMahan C."/>
            <person name="White J."/>
            <person name="Sykes S."/>
            <person name="Heiman D."/>
            <person name="Young S."/>
            <person name="Zeng Q."/>
            <person name="Abouelleil A."/>
            <person name="Aftuck L."/>
            <person name="Bessette D."/>
            <person name="Brown A."/>
            <person name="FitzGerald M."/>
            <person name="Lui A."/>
            <person name="Macdonald J.P."/>
            <person name="Priest M."/>
            <person name="Orbach M.J."/>
            <person name="Galgiani J.N."/>
            <person name="Kirkland T.N."/>
            <person name="Cole G.T."/>
            <person name="Birren B.W."/>
            <person name="Henn M.R."/>
            <person name="Taylor J.W."/>
            <person name="Rounsley S.D."/>
        </authorList>
    </citation>
    <scope>GENOME REANNOTATION</scope>
    <source>
        <strain evidence="15">RS</strain>
    </source>
</reference>
<comment type="catalytic activity">
    <reaction evidence="10">
        <text>L-threonyl-[protein] + ATP = O-phospho-L-threonyl-[protein] + ADP + H(+)</text>
        <dbReference type="Rhea" id="RHEA:46608"/>
        <dbReference type="Rhea" id="RHEA-COMP:11060"/>
        <dbReference type="Rhea" id="RHEA-COMP:11605"/>
        <dbReference type="ChEBI" id="CHEBI:15378"/>
        <dbReference type="ChEBI" id="CHEBI:30013"/>
        <dbReference type="ChEBI" id="CHEBI:30616"/>
        <dbReference type="ChEBI" id="CHEBI:61977"/>
        <dbReference type="ChEBI" id="CHEBI:456216"/>
        <dbReference type="EC" id="2.7.11.1"/>
    </reaction>
</comment>
<comment type="catalytic activity">
    <reaction evidence="11">
        <text>L-seryl-[protein] + ATP = O-phospho-L-seryl-[protein] + ADP + H(+)</text>
        <dbReference type="Rhea" id="RHEA:17989"/>
        <dbReference type="Rhea" id="RHEA-COMP:9863"/>
        <dbReference type="Rhea" id="RHEA-COMP:11604"/>
        <dbReference type="ChEBI" id="CHEBI:15378"/>
        <dbReference type="ChEBI" id="CHEBI:29999"/>
        <dbReference type="ChEBI" id="CHEBI:30616"/>
        <dbReference type="ChEBI" id="CHEBI:83421"/>
        <dbReference type="ChEBI" id="CHEBI:456216"/>
        <dbReference type="EC" id="2.7.11.1"/>
    </reaction>
</comment>
<dbReference type="Pfam" id="PF17667">
    <property type="entry name" value="Pkinase_fungal"/>
    <property type="match status" value="1"/>
</dbReference>
<reference evidence="15" key="1">
    <citation type="journal article" date="2009" name="Genome Res.">
        <title>Comparative genomic analyses of the human fungal pathogens Coccidioides and their relatives.</title>
        <authorList>
            <person name="Sharpton T.J."/>
            <person name="Stajich J.E."/>
            <person name="Rounsley S.D."/>
            <person name="Gardner M.J."/>
            <person name="Wortman J.R."/>
            <person name="Jordar V.S."/>
            <person name="Maiti R."/>
            <person name="Kodira C.D."/>
            <person name="Neafsey D.E."/>
            <person name="Zeng Q."/>
            <person name="Hung C.-Y."/>
            <person name="McMahan C."/>
            <person name="Muszewska A."/>
            <person name="Grynberg M."/>
            <person name="Mandel M.A."/>
            <person name="Kellner E.M."/>
            <person name="Barker B.M."/>
            <person name="Galgiani J.N."/>
            <person name="Orbach M.J."/>
            <person name="Kirkland T.N."/>
            <person name="Cole G.T."/>
            <person name="Henn M.R."/>
            <person name="Birren B.W."/>
            <person name="Taylor J.W."/>
        </authorList>
    </citation>
    <scope>NUCLEOTIDE SEQUENCE [LARGE SCALE GENOMIC DNA]</scope>
    <source>
        <strain evidence="15">RS</strain>
    </source>
</reference>
<dbReference type="OrthoDB" id="5584477at2759"/>
<comment type="function">
    <text evidence="1">Component of the EKC/KEOPS complex that is required for the formation of a threonylcarbamoyl group on adenosine at position 37 (t(6)A37) in tRNAs that read codons beginning with adenine. The complex is probably involved in the transfer of the threonylcarbamoyl moiety of threonylcarbamoyl-AMP (TC-AMP) to the N6 group of A37. BUD32 has ATPase activity in the context of the EKC/KEOPS complex and likely plays a supporting role to the catalytic subunit KAE1. The EKC/KEOPS complex also promotes both telomere uncapping and telomere elongation. The complex is required for efficient recruitment of transcriptional coactivators.</text>
</comment>
<dbReference type="PROSITE" id="PS50011">
    <property type="entry name" value="PROTEIN_KINASE_DOM"/>
    <property type="match status" value="1"/>
</dbReference>
<dbReference type="KEGG" id="cim:CIMG_08748"/>
<evidence type="ECO:0000256" key="7">
    <source>
        <dbReference type="ARBA" id="ARBA00022895"/>
    </source>
</evidence>
<dbReference type="InterPro" id="IPR040976">
    <property type="entry name" value="Pkinase_fungal"/>
</dbReference>
<evidence type="ECO:0000256" key="1">
    <source>
        <dbReference type="ARBA" id="ARBA00003747"/>
    </source>
</evidence>
<dbReference type="GO" id="GO:0000781">
    <property type="term" value="C:chromosome, telomeric region"/>
    <property type="evidence" value="ECO:0007669"/>
    <property type="project" value="UniProtKB-SubCell"/>
</dbReference>
<feature type="region of interest" description="Disordered" evidence="12">
    <location>
        <begin position="488"/>
        <end position="553"/>
    </location>
</feature>
<evidence type="ECO:0000313" key="15">
    <source>
        <dbReference type="Proteomes" id="UP000001261"/>
    </source>
</evidence>
<name>A0A0E1RX31_COCIM</name>
<dbReference type="InterPro" id="IPR000719">
    <property type="entry name" value="Prot_kinase_dom"/>
</dbReference>
<dbReference type="PROSITE" id="PS00109">
    <property type="entry name" value="PROTEIN_KINASE_TYR"/>
    <property type="match status" value="1"/>
</dbReference>
<evidence type="ECO:0000256" key="11">
    <source>
        <dbReference type="ARBA" id="ARBA00048679"/>
    </source>
</evidence>
<dbReference type="STRING" id="246410.A0A0E1RX31"/>
<evidence type="ECO:0000256" key="8">
    <source>
        <dbReference type="ARBA" id="ARBA00030980"/>
    </source>
</evidence>
<dbReference type="Gene3D" id="1.10.510.10">
    <property type="entry name" value="Transferase(Phosphotransferase) domain 1"/>
    <property type="match status" value="1"/>
</dbReference>
<dbReference type="InterPro" id="IPR011009">
    <property type="entry name" value="Kinase-like_dom_sf"/>
</dbReference>
<evidence type="ECO:0000256" key="9">
    <source>
        <dbReference type="ARBA" id="ARBA00033194"/>
    </source>
</evidence>
<dbReference type="RefSeq" id="XP_001241585.1">
    <property type="nucleotide sequence ID" value="XM_001241584.2"/>
</dbReference>
<dbReference type="VEuPathDB" id="FungiDB:CIMG_08748"/>
<dbReference type="InterPro" id="IPR008266">
    <property type="entry name" value="Tyr_kinase_AS"/>
</dbReference>
<evidence type="ECO:0000256" key="6">
    <source>
        <dbReference type="ARBA" id="ARBA00019973"/>
    </source>
</evidence>
<evidence type="ECO:0000256" key="3">
    <source>
        <dbReference type="ARBA" id="ARBA00011534"/>
    </source>
</evidence>
<dbReference type="Proteomes" id="UP000001261">
    <property type="component" value="Unassembled WGS sequence"/>
</dbReference>
<feature type="domain" description="Protein kinase" evidence="13">
    <location>
        <begin position="447"/>
        <end position="774"/>
    </location>
</feature>
<dbReference type="OMA" id="EIEDCTH"/>
<dbReference type="GO" id="GO:0005524">
    <property type="term" value="F:ATP binding"/>
    <property type="evidence" value="ECO:0007669"/>
    <property type="project" value="InterPro"/>
</dbReference>
<dbReference type="GO" id="GO:0004674">
    <property type="term" value="F:protein serine/threonine kinase activity"/>
    <property type="evidence" value="ECO:0007669"/>
    <property type="project" value="UniProtKB-EC"/>
</dbReference>
<keyword evidence="15" id="KW-1185">Reference proteome</keyword>
<dbReference type="AlphaFoldDB" id="A0A0E1RX31"/>
<keyword evidence="7" id="KW-0779">Telomere</keyword>
<dbReference type="InParanoid" id="A0A0E1RX31"/>
<protein>
    <recommendedName>
        <fullName evidence="6">EKC/KEOPS complex subunit BUD32</fullName>
        <ecNumber evidence="4">2.7.11.1</ecNumber>
    </recommendedName>
    <alternativeName>
        <fullName evidence="8 9">Atypical Serine/threonine protein kinase BUD32</fullName>
    </alternativeName>
    <alternativeName>
        <fullName evidence="5">EKC/KEOPS complex subunit bud32</fullName>
    </alternativeName>
</protein>
<evidence type="ECO:0000256" key="2">
    <source>
        <dbReference type="ARBA" id="ARBA00004574"/>
    </source>
</evidence>
<comment type="subunit">
    <text evidence="3">Component of the EKC/KEOPS complex composed of at least BUD32, CGI121, GON7, KAE1 and PCC1; the whole complex dimerizes.</text>
</comment>
<evidence type="ECO:0000256" key="5">
    <source>
        <dbReference type="ARBA" id="ARBA00013948"/>
    </source>
</evidence>
<dbReference type="EMBL" id="GG704913">
    <property type="protein sequence ID" value="EAS30002.1"/>
    <property type="molecule type" value="Genomic_DNA"/>
</dbReference>
<keyword evidence="7" id="KW-0158">Chromosome</keyword>
<organism evidence="14 15">
    <name type="scientific">Coccidioides immitis (strain RS)</name>
    <name type="common">Valley fever fungus</name>
    <dbReference type="NCBI Taxonomy" id="246410"/>
    <lineage>
        <taxon>Eukaryota</taxon>
        <taxon>Fungi</taxon>
        <taxon>Dikarya</taxon>
        <taxon>Ascomycota</taxon>
        <taxon>Pezizomycotina</taxon>
        <taxon>Eurotiomycetes</taxon>
        <taxon>Eurotiomycetidae</taxon>
        <taxon>Onygenales</taxon>
        <taxon>Onygenaceae</taxon>
        <taxon>Coccidioides</taxon>
    </lineage>
</organism>
<dbReference type="PANTHER" id="PTHR38248">
    <property type="entry name" value="FUNK1 6"/>
    <property type="match status" value="1"/>
</dbReference>
<accession>A0A0E1RX31</accession>
<dbReference type="EC" id="2.7.11.1" evidence="4"/>
<dbReference type="GeneID" id="4559732"/>